<evidence type="ECO:0000259" key="2">
    <source>
        <dbReference type="PROSITE" id="PS50097"/>
    </source>
</evidence>
<organism evidence="3 4">
    <name type="scientific">Oleoguttula mirabilis</name>
    <dbReference type="NCBI Taxonomy" id="1507867"/>
    <lineage>
        <taxon>Eukaryota</taxon>
        <taxon>Fungi</taxon>
        <taxon>Dikarya</taxon>
        <taxon>Ascomycota</taxon>
        <taxon>Pezizomycotina</taxon>
        <taxon>Dothideomycetes</taxon>
        <taxon>Dothideomycetidae</taxon>
        <taxon>Mycosphaerellales</taxon>
        <taxon>Teratosphaeriaceae</taxon>
        <taxon>Oleoguttula</taxon>
    </lineage>
</organism>
<name>A0AAV9JDA2_9PEZI</name>
<evidence type="ECO:0000313" key="3">
    <source>
        <dbReference type="EMBL" id="KAK4542375.1"/>
    </source>
</evidence>
<dbReference type="AlphaFoldDB" id="A0AAV9JDA2"/>
<dbReference type="Proteomes" id="UP001324427">
    <property type="component" value="Unassembled WGS sequence"/>
</dbReference>
<feature type="domain" description="BTB" evidence="2">
    <location>
        <begin position="20"/>
        <end position="104"/>
    </location>
</feature>
<feature type="compositionally biased region" description="Acidic residues" evidence="1">
    <location>
        <begin position="64"/>
        <end position="80"/>
    </location>
</feature>
<dbReference type="InterPro" id="IPR000210">
    <property type="entry name" value="BTB/POZ_dom"/>
</dbReference>
<reference evidence="3 4" key="1">
    <citation type="submission" date="2021-11" db="EMBL/GenBank/DDBJ databases">
        <title>Black yeast isolated from Biological Soil Crust.</title>
        <authorList>
            <person name="Kurbessoian T."/>
        </authorList>
    </citation>
    <scope>NUCLEOTIDE SEQUENCE [LARGE SCALE GENOMIC DNA]</scope>
    <source>
        <strain evidence="3 4">CCFEE 5522</strain>
    </source>
</reference>
<evidence type="ECO:0000256" key="1">
    <source>
        <dbReference type="SAM" id="MobiDB-lite"/>
    </source>
</evidence>
<proteinExistence type="predicted"/>
<comment type="caution">
    <text evidence="3">The sequence shown here is derived from an EMBL/GenBank/DDBJ whole genome shotgun (WGS) entry which is preliminary data.</text>
</comment>
<dbReference type="SUPFAM" id="SSF54695">
    <property type="entry name" value="POZ domain"/>
    <property type="match status" value="1"/>
</dbReference>
<keyword evidence="4" id="KW-1185">Reference proteome</keyword>
<dbReference type="PROSITE" id="PS50097">
    <property type="entry name" value="BTB"/>
    <property type="match status" value="1"/>
</dbReference>
<dbReference type="Gene3D" id="3.30.710.10">
    <property type="entry name" value="Potassium Channel Kv1.1, Chain A"/>
    <property type="match status" value="1"/>
</dbReference>
<evidence type="ECO:0000313" key="4">
    <source>
        <dbReference type="Proteomes" id="UP001324427"/>
    </source>
</evidence>
<feature type="region of interest" description="Disordered" evidence="1">
    <location>
        <begin position="56"/>
        <end position="80"/>
    </location>
</feature>
<sequence length="138" mass="15667">MADAEDLRTFNNATINPRESMVTVKVGIHKFVVHRHLLIDRSQYFTEKLNNGTTIRVRSRPTDDDIEDDDDDGEDDDDDCEDAEGITFEIYVKYLYSGKIQCEVGDGGEDHDGSLSNAEYKSLCRLFILAEKVQDVTL</sequence>
<dbReference type="EMBL" id="JAVFHQ010000042">
    <property type="protein sequence ID" value="KAK4542375.1"/>
    <property type="molecule type" value="Genomic_DNA"/>
</dbReference>
<protein>
    <recommendedName>
        <fullName evidence="2">BTB domain-containing protein</fullName>
    </recommendedName>
</protein>
<dbReference type="InterPro" id="IPR011333">
    <property type="entry name" value="SKP1/BTB/POZ_sf"/>
</dbReference>
<accession>A0AAV9JDA2</accession>
<gene>
    <name evidence="3" type="ORF">LTR36_006832</name>
</gene>